<evidence type="ECO:0008006" key="4">
    <source>
        <dbReference type="Google" id="ProtNLM"/>
    </source>
</evidence>
<feature type="compositionally biased region" description="Low complexity" evidence="1">
    <location>
        <begin position="750"/>
        <end position="795"/>
    </location>
</feature>
<organism evidence="2 3">
    <name type="scientific">Meira miltonrushii</name>
    <dbReference type="NCBI Taxonomy" id="1280837"/>
    <lineage>
        <taxon>Eukaryota</taxon>
        <taxon>Fungi</taxon>
        <taxon>Dikarya</taxon>
        <taxon>Basidiomycota</taxon>
        <taxon>Ustilaginomycotina</taxon>
        <taxon>Exobasidiomycetes</taxon>
        <taxon>Exobasidiales</taxon>
        <taxon>Brachybasidiaceae</taxon>
        <taxon>Meira</taxon>
    </lineage>
</organism>
<dbReference type="GeneID" id="37021038"/>
<dbReference type="RefSeq" id="XP_025354576.1">
    <property type="nucleotide sequence ID" value="XM_025499257.1"/>
</dbReference>
<dbReference type="PANTHER" id="PTHR48125:SF12">
    <property type="entry name" value="AT HOOK TRANSCRIPTION FACTOR FAMILY-RELATED"/>
    <property type="match status" value="1"/>
</dbReference>
<feature type="compositionally biased region" description="Low complexity" evidence="1">
    <location>
        <begin position="77"/>
        <end position="89"/>
    </location>
</feature>
<feature type="compositionally biased region" description="Basic and acidic residues" evidence="1">
    <location>
        <begin position="726"/>
        <end position="742"/>
    </location>
</feature>
<keyword evidence="3" id="KW-1185">Reference proteome</keyword>
<dbReference type="Proteomes" id="UP000245771">
    <property type="component" value="Unassembled WGS sequence"/>
</dbReference>
<feature type="region of interest" description="Disordered" evidence="1">
    <location>
        <begin position="25"/>
        <end position="92"/>
    </location>
</feature>
<protein>
    <recommendedName>
        <fullName evidence="4">Arrestin-like N-terminal domain-containing protein</fullName>
    </recommendedName>
</protein>
<evidence type="ECO:0000313" key="2">
    <source>
        <dbReference type="EMBL" id="PWN34274.1"/>
    </source>
</evidence>
<name>A0A316VAJ7_9BASI</name>
<evidence type="ECO:0000313" key="3">
    <source>
        <dbReference type="Proteomes" id="UP000245771"/>
    </source>
</evidence>
<evidence type="ECO:0000256" key="1">
    <source>
        <dbReference type="SAM" id="MobiDB-lite"/>
    </source>
</evidence>
<dbReference type="PANTHER" id="PTHR48125">
    <property type="entry name" value="LP07818P1"/>
    <property type="match status" value="1"/>
</dbReference>
<dbReference type="InParanoid" id="A0A316VAJ7"/>
<dbReference type="Gene3D" id="2.60.40.640">
    <property type="match status" value="1"/>
</dbReference>
<feature type="compositionally biased region" description="Polar residues" evidence="1">
    <location>
        <begin position="661"/>
        <end position="686"/>
    </location>
</feature>
<accession>A0A316VAJ7</accession>
<gene>
    <name evidence="2" type="ORF">FA14DRAFT_161724</name>
</gene>
<dbReference type="STRING" id="1280837.A0A316VAJ7"/>
<dbReference type="AlphaFoldDB" id="A0A316VAJ7"/>
<feature type="compositionally biased region" description="Polar residues" evidence="1">
    <location>
        <begin position="602"/>
        <end position="651"/>
    </location>
</feature>
<proteinExistence type="predicted"/>
<feature type="region of interest" description="Disordered" evidence="1">
    <location>
        <begin position="600"/>
        <end position="837"/>
    </location>
</feature>
<sequence>MSRRDQLLQAVNDIQGQVYNYIDSRTTTQFGPGHPTSSTSQQQPSSSSSDSTASNLPLYSRKPDENADAIPQSVLNAPPGQAQAAADQMPRNRIARGTGREARAAAAALREEQLQSGQLKTKHTFLSSGARIILDINTAVPQKALTFMGGTADRGRGQMKGVVTIHAQPNERVSAIRIKIKAVVRVLVPRTGTPQQPFPLENTHPAVEQSVEKELLLLQLESQLYDANSASSVDSADPTMMHVGKHEFPFSIDLPSQTGKGEELPPSFVLSPLNKPEQVQRPPPKSKWETLTSSIPVPHLAKDWASIKWYAKVTVERPGIFRANERIFAPFVYLPPPPKNLSGLEEQLLRRLRLAGEVDSLLRRFESMQGSRPVDLQRLVEPLAQWESIKLAYGQTKASTIKQKVPQANKKADKPGFFSKMLFGTQVEKVAERSISVEKETFTLHVPKRPFVFALRSGIPYVLSRTVQYSGDGELRREMLSRVPTVGLFQKTNVFAKGTKGPCAGTTSRFLSPGRQPPDLHAVQVKDERSTGAIGKPSTRRKTEYWLGIIDLPPTCAPCFETPVLTLEYTMVVRHPQSPNPLHVEPIVLVCPPSRPVRIAPSATSSIRAPSRTTTPVNAASYSRRQSSGPAVTANAATPPSKIISQTNQNVARPVAPAPSKANQNRISSNPTAPISHSPRPSQPGTPSGHAPQSALASRPVPSTPPVVPPVQQAASRPPTSTTTTQDEKRVMQSRLEEEARMQRHQQIGSSSSSAAGSSATSQPASVATSSQAPPPSSSSSAASTAMQSTTQQAAGTPLTVDESDTGHSADQWQFQDDELTDLPPSYFEATGMPDED</sequence>
<dbReference type="EMBL" id="KZ819604">
    <property type="protein sequence ID" value="PWN34274.1"/>
    <property type="molecule type" value="Genomic_DNA"/>
</dbReference>
<dbReference type="InterPro" id="IPR014752">
    <property type="entry name" value="Arrestin-like_C"/>
</dbReference>
<reference evidence="2 3" key="1">
    <citation type="journal article" date="2018" name="Mol. Biol. Evol.">
        <title>Broad Genomic Sampling Reveals a Smut Pathogenic Ancestry of the Fungal Clade Ustilaginomycotina.</title>
        <authorList>
            <person name="Kijpornyongpan T."/>
            <person name="Mondo S.J."/>
            <person name="Barry K."/>
            <person name="Sandor L."/>
            <person name="Lee J."/>
            <person name="Lipzen A."/>
            <person name="Pangilinan J."/>
            <person name="LaButti K."/>
            <person name="Hainaut M."/>
            <person name="Henrissat B."/>
            <person name="Grigoriev I.V."/>
            <person name="Spatafora J.W."/>
            <person name="Aime M.C."/>
        </authorList>
    </citation>
    <scope>NUCLEOTIDE SEQUENCE [LARGE SCALE GENOMIC DNA]</scope>
    <source>
        <strain evidence="2 3">MCA 3882</strain>
    </source>
</reference>
<feature type="compositionally biased region" description="Low complexity" evidence="1">
    <location>
        <begin position="36"/>
        <end position="54"/>
    </location>
</feature>
<dbReference type="OrthoDB" id="3365616at2759"/>
<feature type="region of interest" description="Disordered" evidence="1">
    <location>
        <begin position="271"/>
        <end position="290"/>
    </location>
</feature>
<feature type="compositionally biased region" description="Low complexity" evidence="1">
    <location>
        <begin position="710"/>
        <end position="725"/>
    </location>
</feature>